<protein>
    <recommendedName>
        <fullName evidence="5">Lipoprotein</fullName>
    </recommendedName>
</protein>
<reference evidence="4" key="1">
    <citation type="submission" date="2017-09" db="EMBL/GenBank/DDBJ databases">
        <title>Depth-based differentiation of microbial function through sediment-hosted aquifers and enrichment of novel symbionts in the deep terrestrial subsurface.</title>
        <authorList>
            <person name="Probst A.J."/>
            <person name="Ladd B."/>
            <person name="Jarett J.K."/>
            <person name="Geller-Mcgrath D.E."/>
            <person name="Sieber C.M.K."/>
            <person name="Emerson J.B."/>
            <person name="Anantharaman K."/>
            <person name="Thomas B.C."/>
            <person name="Malmstrom R."/>
            <person name="Stieglmeier M."/>
            <person name="Klingl A."/>
            <person name="Woyke T."/>
            <person name="Ryan C.M."/>
            <person name="Banfield J.F."/>
        </authorList>
    </citation>
    <scope>NUCLEOTIDE SEQUENCE [LARGE SCALE GENOMIC DNA]</scope>
</reference>
<dbReference type="Proteomes" id="UP000229098">
    <property type="component" value="Unassembled WGS sequence"/>
</dbReference>
<comment type="caution">
    <text evidence="3">The sequence shown here is derived from an EMBL/GenBank/DDBJ whole genome shotgun (WGS) entry which is preliminary data.</text>
</comment>
<evidence type="ECO:0000256" key="2">
    <source>
        <dbReference type="SAM" id="SignalP"/>
    </source>
</evidence>
<gene>
    <name evidence="3" type="ORF">COU90_03805</name>
</gene>
<evidence type="ECO:0000256" key="1">
    <source>
        <dbReference type="SAM" id="MobiDB-lite"/>
    </source>
</evidence>
<keyword evidence="2" id="KW-0732">Signal</keyword>
<evidence type="ECO:0000313" key="4">
    <source>
        <dbReference type="Proteomes" id="UP000229098"/>
    </source>
</evidence>
<feature type="chain" id="PRO_5014611305" description="Lipoprotein" evidence="2">
    <location>
        <begin position="22"/>
        <end position="247"/>
    </location>
</feature>
<evidence type="ECO:0000313" key="3">
    <source>
        <dbReference type="EMBL" id="PJE64196.1"/>
    </source>
</evidence>
<sequence>MLGWCVVLSLSGCTAAGPALMQYTATNIASEFAGRAIGGVFAPKEVGVPGKGVETRNGSLSVFVRPVSGSARWTEFQFSATNKGNIPITISSVQGVDVNGLYRHQTSALAPQKSWSEPVDSLGLNSLGIGAVMLGSSVPYAGRMFGAGLQHALTGNPQQELARLHETQIQSATLAPGGTVSGSIFFPSGEYKQLAFSVFNGRKYESFVIPLQANVAPRARSSPLSLSPATPGEKIYKRGPDGYIPVS</sequence>
<name>A0A2M8KW98_9BACT</name>
<proteinExistence type="predicted"/>
<dbReference type="EMBL" id="PFEF01000008">
    <property type="protein sequence ID" value="PJE64196.1"/>
    <property type="molecule type" value="Genomic_DNA"/>
</dbReference>
<feature type="signal peptide" evidence="2">
    <location>
        <begin position="1"/>
        <end position="21"/>
    </location>
</feature>
<evidence type="ECO:0008006" key="5">
    <source>
        <dbReference type="Google" id="ProtNLM"/>
    </source>
</evidence>
<feature type="region of interest" description="Disordered" evidence="1">
    <location>
        <begin position="221"/>
        <end position="247"/>
    </location>
</feature>
<accession>A0A2M8KW98</accession>
<dbReference type="AlphaFoldDB" id="A0A2M8KW98"/>
<organism evidence="3 4">
    <name type="scientific">Candidatus Ryanbacteria bacterium CG10_big_fil_rev_8_21_14_0_10_43_42</name>
    <dbReference type="NCBI Taxonomy" id="1974864"/>
    <lineage>
        <taxon>Bacteria</taxon>
        <taxon>Candidatus Ryaniibacteriota</taxon>
    </lineage>
</organism>